<feature type="coiled-coil region" evidence="4">
    <location>
        <begin position="198"/>
        <end position="225"/>
    </location>
</feature>
<dbReference type="HOGENOM" id="CLU_965109_0_0_2"/>
<proteinExistence type="inferred from homology"/>
<dbReference type="KEGG" id="nou:Natoc_4245"/>
<comment type="subcellular location">
    <subcellularLocation>
        <location evidence="1">Periplasm</location>
    </subcellularLocation>
</comment>
<evidence type="ECO:0000313" key="6">
    <source>
        <dbReference type="Proteomes" id="UP000010878"/>
    </source>
</evidence>
<dbReference type="Gene3D" id="3.40.190.10">
    <property type="entry name" value="Periplasmic binding protein-like II"/>
    <property type="match status" value="2"/>
</dbReference>
<dbReference type="SUPFAM" id="SSF53850">
    <property type="entry name" value="Periplasmic binding protein-like II"/>
    <property type="match status" value="1"/>
</dbReference>
<sequence>MTTTTHEYFSGEFLKQIAEENGYLEGVELSNAASESKELAAGDVNGRWKDGSERGSSTVRFEWRPVRDVAETERRSIGSYCKRDRVLFVSTSSDIGSAEELHGRSIGSDDGTVPFHSTAELLERSGLDETAVDTERIETIEERLKAVKTGSVDAIVVREPYATLGRYDAELDAVWTDSRRVALVVSPAVESERANAFRTALNRAIKEIEDDRDRYRERYVDLLEDSVPGGDFEGVDFDRLRDDIELRTHLPIRGPDTTRLGPTEWMAGEGYVEDGEGIATLSEGRTPY</sequence>
<evidence type="ECO:0000256" key="2">
    <source>
        <dbReference type="ARBA" id="ARBA00010742"/>
    </source>
</evidence>
<dbReference type="GO" id="GO:0042597">
    <property type="term" value="C:periplasmic space"/>
    <property type="evidence" value="ECO:0007669"/>
    <property type="project" value="UniProtKB-SubCell"/>
</dbReference>
<keyword evidence="3" id="KW-0732">Signal</keyword>
<dbReference type="PANTHER" id="PTHR30024">
    <property type="entry name" value="ALIPHATIC SULFONATES-BINDING PROTEIN-RELATED"/>
    <property type="match status" value="1"/>
</dbReference>
<gene>
    <name evidence="5" type="ORF">Natoc_4245</name>
</gene>
<dbReference type="Proteomes" id="UP000010878">
    <property type="component" value="Plasmid 2"/>
</dbReference>
<dbReference type="PANTHER" id="PTHR30024:SF47">
    <property type="entry name" value="TAURINE-BINDING PERIPLASMIC PROTEIN"/>
    <property type="match status" value="1"/>
</dbReference>
<evidence type="ECO:0000256" key="4">
    <source>
        <dbReference type="SAM" id="Coils"/>
    </source>
</evidence>
<evidence type="ECO:0000256" key="1">
    <source>
        <dbReference type="ARBA" id="ARBA00004418"/>
    </source>
</evidence>
<organism evidence="5 6">
    <name type="scientific">Natronococcus occultus SP4</name>
    <dbReference type="NCBI Taxonomy" id="694430"/>
    <lineage>
        <taxon>Archaea</taxon>
        <taxon>Methanobacteriati</taxon>
        <taxon>Methanobacteriota</taxon>
        <taxon>Stenosarchaea group</taxon>
        <taxon>Halobacteria</taxon>
        <taxon>Halobacteriales</taxon>
        <taxon>Natrialbaceae</taxon>
        <taxon>Natronococcus</taxon>
    </lineage>
</organism>
<dbReference type="EMBL" id="CP003931">
    <property type="protein sequence ID" value="AGB39937.1"/>
    <property type="molecule type" value="Genomic_DNA"/>
</dbReference>
<accession>L0K3T1</accession>
<geneLocation type="plasmid" evidence="5">
    <name>2</name>
</geneLocation>
<evidence type="ECO:0000313" key="5">
    <source>
        <dbReference type="EMBL" id="AGB39937.1"/>
    </source>
</evidence>
<keyword evidence="5" id="KW-0614">Plasmid</keyword>
<name>L0K3T1_9EURY</name>
<reference evidence="5 6" key="1">
    <citation type="submission" date="2012-11" db="EMBL/GenBank/DDBJ databases">
        <title>FINISHED of Natronococcus occultus SP4, DSM 3396.</title>
        <authorList>
            <consortium name="DOE Joint Genome Institute"/>
            <person name="Eisen J."/>
            <person name="Huntemann M."/>
            <person name="Wei C.-L."/>
            <person name="Han J."/>
            <person name="Detter J.C."/>
            <person name="Han C."/>
            <person name="Tapia R."/>
            <person name="Chen A."/>
            <person name="Kyrpides N."/>
            <person name="Mavromatis K."/>
            <person name="Markowitz V."/>
            <person name="Szeto E."/>
            <person name="Ivanova N."/>
            <person name="Mikhailova N."/>
            <person name="Ovchinnikova G."/>
            <person name="Pagani I."/>
            <person name="Pati A."/>
            <person name="Goodwin L."/>
            <person name="Nordberg H.P."/>
            <person name="Cantor M.N."/>
            <person name="Hua S.X."/>
            <person name="Woyke T."/>
            <person name="Eisen J."/>
            <person name="Klenk H.-P."/>
            <person name="Klenk H.-P."/>
        </authorList>
    </citation>
    <scope>NUCLEOTIDE SEQUENCE [LARGE SCALE GENOMIC DNA]</scope>
    <source>
        <strain evidence="5 6">SP4</strain>
        <plasmid evidence="6">Plasmid 2</plasmid>
    </source>
</reference>
<keyword evidence="6" id="KW-1185">Reference proteome</keyword>
<keyword evidence="4" id="KW-0175">Coiled coil</keyword>
<evidence type="ECO:0000256" key="3">
    <source>
        <dbReference type="ARBA" id="ARBA00022729"/>
    </source>
</evidence>
<protein>
    <submittedName>
        <fullName evidence="5">ABC-type nitrate/sulfonate/bicarbonate transport system, periplasmic component</fullName>
    </submittedName>
</protein>
<comment type="similarity">
    <text evidence="2">Belongs to the bacterial solute-binding protein SsuA/TauA family.</text>
</comment>
<dbReference type="AlphaFoldDB" id="L0K3T1"/>